<evidence type="ECO:0000256" key="1">
    <source>
        <dbReference type="ARBA" id="ARBA00004606"/>
    </source>
</evidence>
<comment type="subcellular location">
    <subcellularLocation>
        <location evidence="1">Membrane</location>
        <topology evidence="1">Single-pass type II membrane protein</topology>
    </subcellularLocation>
</comment>
<reference evidence="8" key="2">
    <citation type="submission" date="2014-06" db="EMBL/GenBank/DDBJ databases">
        <title>The complete genome of Blastobotrys (Arxula) adeninivorans LS3 - a yeast of biotechnological interest.</title>
        <authorList>
            <person name="Kunze G."/>
            <person name="Gaillardin C."/>
            <person name="Czernicka M."/>
            <person name="Durrens P."/>
            <person name="Martin T."/>
            <person name="Boer E."/>
            <person name="Gabaldon T."/>
            <person name="Cruz J."/>
            <person name="Talla E."/>
            <person name="Marck C."/>
            <person name="Goffeau A."/>
            <person name="Barbe V."/>
            <person name="Baret P."/>
            <person name="Baronian K."/>
            <person name="Beier S."/>
            <person name="Bleykasten C."/>
            <person name="Bode R."/>
            <person name="Casaregola S."/>
            <person name="Despons L."/>
            <person name="Fairhead C."/>
            <person name="Giersberg M."/>
            <person name="Gierski P."/>
            <person name="Hahnel U."/>
            <person name="Hartmann A."/>
            <person name="Jankowska D."/>
            <person name="Jubin C."/>
            <person name="Jung P."/>
            <person name="Lafontaine I."/>
            <person name="Leh-Louis V."/>
            <person name="Lemaire M."/>
            <person name="Marcet-Houben M."/>
            <person name="Mascher M."/>
            <person name="Morel G."/>
            <person name="Richard G.-F."/>
            <person name="Riechen J."/>
            <person name="Sacerdot C."/>
            <person name="Sarkar A."/>
            <person name="Savel G."/>
            <person name="Schacherer J."/>
            <person name="Sherman D."/>
            <person name="Straub M.-L."/>
            <person name="Stein N."/>
            <person name="Thierry A."/>
            <person name="Trautwein-Schult A."/>
            <person name="Westhof E."/>
            <person name="Worch S."/>
            <person name="Dujon B."/>
            <person name="Souciet J.-L."/>
            <person name="Wincker P."/>
            <person name="Scholz U."/>
            <person name="Neuveglise N."/>
        </authorList>
    </citation>
    <scope>NUCLEOTIDE SEQUENCE</scope>
    <source>
        <strain evidence="8">LS3</strain>
    </source>
</reference>
<protein>
    <submittedName>
        <fullName evidence="8">ARAD1C30184p</fullName>
    </submittedName>
</protein>
<dbReference type="EMBL" id="HG937693">
    <property type="protein sequence ID" value="CDP35212.1"/>
    <property type="molecule type" value="Genomic_DNA"/>
</dbReference>
<evidence type="ECO:0000313" key="8">
    <source>
        <dbReference type="EMBL" id="CDP35212.1"/>
    </source>
</evidence>
<dbReference type="GO" id="GO:0006493">
    <property type="term" value="P:protein O-linked glycosylation"/>
    <property type="evidence" value="ECO:0007669"/>
    <property type="project" value="TreeGrafter"/>
</dbReference>
<dbReference type="PhylomeDB" id="A0A060T8N1"/>
<keyword evidence="4" id="KW-0808">Transferase</keyword>
<dbReference type="GO" id="GO:0016020">
    <property type="term" value="C:membrane"/>
    <property type="evidence" value="ECO:0007669"/>
    <property type="project" value="UniProtKB-SubCell"/>
</dbReference>
<feature type="chain" id="PRO_5001593163" evidence="7">
    <location>
        <begin position="24"/>
        <end position="405"/>
    </location>
</feature>
<evidence type="ECO:0000256" key="6">
    <source>
        <dbReference type="PIRSR" id="PIRSR018153-1"/>
    </source>
</evidence>
<feature type="active site" description="Nucleophile" evidence="6">
    <location>
        <position position="293"/>
    </location>
</feature>
<accession>A0A060T8N1</accession>
<keyword evidence="7" id="KW-0732">Signal</keyword>
<dbReference type="PANTHER" id="PTHR31121:SF6">
    <property type="entry name" value="ALPHA-1,2 MANNOSYLTRANSFERASE KTR1"/>
    <property type="match status" value="1"/>
</dbReference>
<evidence type="ECO:0000256" key="5">
    <source>
        <dbReference type="ARBA" id="ARBA00022968"/>
    </source>
</evidence>
<evidence type="ECO:0000256" key="2">
    <source>
        <dbReference type="ARBA" id="ARBA00007677"/>
    </source>
</evidence>
<feature type="signal peptide" evidence="7">
    <location>
        <begin position="1"/>
        <end position="23"/>
    </location>
</feature>
<keyword evidence="5" id="KW-0735">Signal-anchor</keyword>
<keyword evidence="5" id="KW-0812">Transmembrane</keyword>
<name>A0A060T8N1_BLAAD</name>
<dbReference type="GO" id="GO:0005794">
    <property type="term" value="C:Golgi apparatus"/>
    <property type="evidence" value="ECO:0007669"/>
    <property type="project" value="TreeGrafter"/>
</dbReference>
<evidence type="ECO:0000256" key="4">
    <source>
        <dbReference type="ARBA" id="ARBA00022679"/>
    </source>
</evidence>
<dbReference type="AlphaFoldDB" id="A0A060T8N1"/>
<proteinExistence type="inferred from homology"/>
<dbReference type="GO" id="GO:0000026">
    <property type="term" value="F:alpha-1,2-mannosyltransferase activity"/>
    <property type="evidence" value="ECO:0007669"/>
    <property type="project" value="TreeGrafter"/>
</dbReference>
<dbReference type="GO" id="GO:0000032">
    <property type="term" value="P:cell wall mannoprotein biosynthetic process"/>
    <property type="evidence" value="ECO:0007669"/>
    <property type="project" value="TreeGrafter"/>
</dbReference>
<dbReference type="PANTHER" id="PTHR31121">
    <property type="entry name" value="ALPHA-1,2 MANNOSYLTRANSFERASE KTR1"/>
    <property type="match status" value="1"/>
</dbReference>
<gene>
    <name evidence="8" type="ORF">GNLVRS02_ARAD1C30184g</name>
</gene>
<dbReference type="Gene3D" id="3.90.550.10">
    <property type="entry name" value="Spore Coat Polysaccharide Biosynthesis Protein SpsA, Chain A"/>
    <property type="match status" value="1"/>
</dbReference>
<dbReference type="PROSITE" id="PS51257">
    <property type="entry name" value="PROKAR_LIPOPROTEIN"/>
    <property type="match status" value="1"/>
</dbReference>
<dbReference type="Pfam" id="PF01793">
    <property type="entry name" value="Glyco_transf_15"/>
    <property type="match status" value="1"/>
</dbReference>
<evidence type="ECO:0000256" key="7">
    <source>
        <dbReference type="SAM" id="SignalP"/>
    </source>
</evidence>
<reference evidence="8" key="1">
    <citation type="submission" date="2014-02" db="EMBL/GenBank/DDBJ databases">
        <authorList>
            <person name="Genoscope - CEA"/>
        </authorList>
    </citation>
    <scope>NUCLEOTIDE SEQUENCE</scope>
    <source>
        <strain evidence="8">LS3</strain>
    </source>
</reference>
<dbReference type="PIRSF" id="PIRSF018153">
    <property type="entry name" value="Glyco_trans_15"/>
    <property type="match status" value="1"/>
</dbReference>
<evidence type="ECO:0000256" key="3">
    <source>
        <dbReference type="ARBA" id="ARBA00022676"/>
    </source>
</evidence>
<dbReference type="InterPro" id="IPR029044">
    <property type="entry name" value="Nucleotide-diphossugar_trans"/>
</dbReference>
<comment type="similarity">
    <text evidence="2">Belongs to the glycosyltransferase 15 family.</text>
</comment>
<dbReference type="SUPFAM" id="SSF53448">
    <property type="entry name" value="Nucleotide-diphospho-sugar transferases"/>
    <property type="match status" value="1"/>
</dbReference>
<organism evidence="8">
    <name type="scientific">Blastobotrys adeninivorans</name>
    <name type="common">Yeast</name>
    <name type="synonym">Arxula adeninivorans</name>
    <dbReference type="NCBI Taxonomy" id="409370"/>
    <lineage>
        <taxon>Eukaryota</taxon>
        <taxon>Fungi</taxon>
        <taxon>Dikarya</taxon>
        <taxon>Ascomycota</taxon>
        <taxon>Saccharomycotina</taxon>
        <taxon>Dipodascomycetes</taxon>
        <taxon>Dipodascales</taxon>
        <taxon>Trichomonascaceae</taxon>
        <taxon>Blastobotrys</taxon>
    </lineage>
</organism>
<dbReference type="FunFam" id="3.90.550.10:FF:000051">
    <property type="entry name" value="Alpha-1,2-mannosyltransferase (Ktr4)"/>
    <property type="match status" value="1"/>
</dbReference>
<dbReference type="GO" id="GO:0006487">
    <property type="term" value="P:protein N-linked glycosylation"/>
    <property type="evidence" value="ECO:0007669"/>
    <property type="project" value="TreeGrafter"/>
</dbReference>
<dbReference type="InterPro" id="IPR002685">
    <property type="entry name" value="Glyco_trans_15"/>
</dbReference>
<keyword evidence="3" id="KW-0328">Glycosyltransferase</keyword>
<sequence>MLKTYRILTACLFLALVVSCVITTWPLNNYGKDYGGISQSAEESANNISGQAHAINCNYDDENPAPECQHAMTMATSRPTLARENATFVTLARNSDLDGLLDTIRSVEDRFNHKYHYDWVFLNEEPFSEKFKQHTSRLISGQVKYGVIDSNHWSYPDWINQTAAAEVREEMKQMDIIYGDSESYRHMCRFESGFFYRHPLMQDYRYYWRVEPDTSLHCDIDYDLFKFMRENDKSYGFTITLLEFPATVASLWDVTKNFIAHNPQFVAKDSLINFISNDLGNSYNLCHFWSNFEIADMEFWRSEAYTEYFDYLDQAGGFFYERWGDAPVHSLAASLFLNASQIHLFDDVGYTHPPFTHCPQNALERNLRCSCLPERSFDWEGYSCMRQYYRAQDIPLPEGVPADTW</sequence>